<evidence type="ECO:0000313" key="2">
    <source>
        <dbReference type="EMBL" id="GME68032.1"/>
    </source>
</evidence>
<proteinExistence type="predicted"/>
<organism evidence="2 3">
    <name type="scientific">Candida boidinii</name>
    <name type="common">Yeast</name>
    <dbReference type="NCBI Taxonomy" id="5477"/>
    <lineage>
        <taxon>Eukaryota</taxon>
        <taxon>Fungi</taxon>
        <taxon>Dikarya</taxon>
        <taxon>Ascomycota</taxon>
        <taxon>Saccharomycotina</taxon>
        <taxon>Pichiomycetes</taxon>
        <taxon>Pichiales</taxon>
        <taxon>Pichiaceae</taxon>
        <taxon>Ogataea</taxon>
        <taxon>Ogataea/Candida clade</taxon>
    </lineage>
</organism>
<accession>A0A9W6SX37</accession>
<name>A0A9W6SX37_CANBO</name>
<gene>
    <name evidence="2" type="ORF">Cboi02_000135100</name>
</gene>
<feature type="compositionally biased region" description="Basic residues" evidence="1">
    <location>
        <begin position="13"/>
        <end position="22"/>
    </location>
</feature>
<sequence length="89" mass="9823">MITQLEADSRSRCSFHRRHHHGAPLQEKAQADDFEVGQAWAAWRKQATVRADFMGGWTNGIPAAGIAVRSGTTAIKFGIRFINVSNVSK</sequence>
<dbReference type="Proteomes" id="UP001165120">
    <property type="component" value="Unassembled WGS sequence"/>
</dbReference>
<dbReference type="AlphaFoldDB" id="A0A9W6SX37"/>
<evidence type="ECO:0000313" key="3">
    <source>
        <dbReference type="Proteomes" id="UP001165120"/>
    </source>
</evidence>
<keyword evidence="3" id="KW-1185">Reference proteome</keyword>
<reference evidence="2" key="1">
    <citation type="submission" date="2023-04" db="EMBL/GenBank/DDBJ databases">
        <title>Candida boidinii NBRC 10035.</title>
        <authorList>
            <person name="Ichikawa N."/>
            <person name="Sato H."/>
            <person name="Tonouchi N."/>
        </authorList>
    </citation>
    <scope>NUCLEOTIDE SEQUENCE</scope>
    <source>
        <strain evidence="2">NBRC 10035</strain>
    </source>
</reference>
<comment type="caution">
    <text evidence="2">The sequence shown here is derived from an EMBL/GenBank/DDBJ whole genome shotgun (WGS) entry which is preliminary data.</text>
</comment>
<dbReference type="EMBL" id="BSXN01000310">
    <property type="protein sequence ID" value="GME68032.1"/>
    <property type="molecule type" value="Genomic_DNA"/>
</dbReference>
<protein>
    <submittedName>
        <fullName evidence="2">Unnamed protein product</fullName>
    </submittedName>
</protein>
<evidence type="ECO:0000256" key="1">
    <source>
        <dbReference type="SAM" id="MobiDB-lite"/>
    </source>
</evidence>
<feature type="region of interest" description="Disordered" evidence="1">
    <location>
        <begin position="1"/>
        <end position="28"/>
    </location>
</feature>